<keyword evidence="2" id="KW-1185">Reference proteome</keyword>
<accession>A0A397VT98</accession>
<comment type="caution">
    <text evidence="1">The sequence shown here is derived from an EMBL/GenBank/DDBJ whole genome shotgun (WGS) entry which is preliminary data.</text>
</comment>
<reference evidence="1 2" key="1">
    <citation type="submission" date="2018-06" db="EMBL/GenBank/DDBJ databases">
        <title>Comparative genomics reveals the genomic features of Rhizophagus irregularis, R. cerebriforme, R. diaphanum and Gigaspora rosea, and their symbiotic lifestyle signature.</title>
        <authorList>
            <person name="Morin E."/>
            <person name="San Clemente H."/>
            <person name="Chen E.C.H."/>
            <person name="De La Providencia I."/>
            <person name="Hainaut M."/>
            <person name="Kuo A."/>
            <person name="Kohler A."/>
            <person name="Murat C."/>
            <person name="Tang N."/>
            <person name="Roy S."/>
            <person name="Loubradou J."/>
            <person name="Henrissat B."/>
            <person name="Grigoriev I.V."/>
            <person name="Corradi N."/>
            <person name="Roux C."/>
            <person name="Martin F.M."/>
        </authorList>
    </citation>
    <scope>NUCLEOTIDE SEQUENCE [LARGE SCALE GENOMIC DNA]</scope>
    <source>
        <strain evidence="1 2">DAOM 194757</strain>
    </source>
</reference>
<proteinExistence type="predicted"/>
<protein>
    <submittedName>
        <fullName evidence="1">Uncharacterized protein</fullName>
    </submittedName>
</protein>
<dbReference type="OrthoDB" id="2438499at2759"/>
<name>A0A397VT98_9GLOM</name>
<gene>
    <name evidence="1" type="ORF">C2G38_2168311</name>
</gene>
<organism evidence="1 2">
    <name type="scientific">Gigaspora rosea</name>
    <dbReference type="NCBI Taxonomy" id="44941"/>
    <lineage>
        <taxon>Eukaryota</taxon>
        <taxon>Fungi</taxon>
        <taxon>Fungi incertae sedis</taxon>
        <taxon>Mucoromycota</taxon>
        <taxon>Glomeromycotina</taxon>
        <taxon>Glomeromycetes</taxon>
        <taxon>Diversisporales</taxon>
        <taxon>Gigasporaceae</taxon>
        <taxon>Gigaspora</taxon>
    </lineage>
</organism>
<evidence type="ECO:0000313" key="1">
    <source>
        <dbReference type="EMBL" id="RIB24557.1"/>
    </source>
</evidence>
<dbReference type="AlphaFoldDB" id="A0A397VT98"/>
<dbReference type="Proteomes" id="UP000266673">
    <property type="component" value="Unassembled WGS sequence"/>
</dbReference>
<dbReference type="EMBL" id="QKWP01000212">
    <property type="protein sequence ID" value="RIB24557.1"/>
    <property type="molecule type" value="Genomic_DNA"/>
</dbReference>
<evidence type="ECO:0000313" key="2">
    <source>
        <dbReference type="Proteomes" id="UP000266673"/>
    </source>
</evidence>
<sequence>MHVIQCELSDEETSGQQAMSNKHLRQMIYENDKSNKPARIPFEPMNLSNAAPIPTNNVARSIQRSQNSYNHNNYSSSYASHTRSSYKIDNIDPELIHNSDYASSNIPIQSNFIKSNLTYNTHSSNKNINRLQGPFNDKNNSEYRFMISEDFIISEQQHKSLSRATTISLDDVSDLHLATYQDKDSSWQQTSYINHKENNLKSNFQPQYASHS</sequence>